<accession>A0A7X2NN29</accession>
<reference evidence="1 2" key="1">
    <citation type="submission" date="2019-08" db="EMBL/GenBank/DDBJ databases">
        <title>In-depth cultivation of the pig gut microbiome towards novel bacterial diversity and tailored functional studies.</title>
        <authorList>
            <person name="Wylensek D."/>
            <person name="Hitch T.C.A."/>
            <person name="Clavel T."/>
        </authorList>
    </citation>
    <scope>NUCLEOTIDE SEQUENCE [LARGE SCALE GENOMIC DNA]</scope>
    <source>
        <strain evidence="1 2">WCA-389-WT-23D1</strain>
    </source>
</reference>
<dbReference type="AlphaFoldDB" id="A0A7X2NN29"/>
<comment type="caution">
    <text evidence="1">The sequence shown here is derived from an EMBL/GenBank/DDBJ whole genome shotgun (WGS) entry which is preliminary data.</text>
</comment>
<dbReference type="Proteomes" id="UP000429958">
    <property type="component" value="Unassembled WGS sequence"/>
</dbReference>
<protein>
    <submittedName>
        <fullName evidence="1">Uncharacterized protein</fullName>
    </submittedName>
</protein>
<organism evidence="1 2">
    <name type="scientific">Clostridium porci</name>
    <dbReference type="NCBI Taxonomy" id="2605778"/>
    <lineage>
        <taxon>Bacteria</taxon>
        <taxon>Bacillati</taxon>
        <taxon>Bacillota</taxon>
        <taxon>Clostridia</taxon>
        <taxon>Eubacteriales</taxon>
        <taxon>Clostridiaceae</taxon>
        <taxon>Clostridium</taxon>
    </lineage>
</organism>
<gene>
    <name evidence="1" type="ORF">FYJ39_15305</name>
</gene>
<proteinExistence type="predicted"/>
<name>A0A7X2NN29_9CLOT</name>
<dbReference type="EMBL" id="VUMD01000015">
    <property type="protein sequence ID" value="MSS37889.1"/>
    <property type="molecule type" value="Genomic_DNA"/>
</dbReference>
<keyword evidence="2" id="KW-1185">Reference proteome</keyword>
<evidence type="ECO:0000313" key="2">
    <source>
        <dbReference type="Proteomes" id="UP000429958"/>
    </source>
</evidence>
<sequence>MTKFEQELRKLFDHDKLFSDVRFVGNACYGRLTDQIRVKASFQTGIVANQYDRLKITLLNRNEGPIDSLVLRLKDIWGIKPVANNPNFREGVCPHLWDCDGKVEWYAYRPTSEDYQKLTEAAGNYLDVFREPVQETQMGQKMC</sequence>
<evidence type="ECO:0000313" key="1">
    <source>
        <dbReference type="EMBL" id="MSS37889.1"/>
    </source>
</evidence>
<dbReference type="RefSeq" id="WP_154473329.1">
    <property type="nucleotide sequence ID" value="NZ_VUMD01000015.1"/>
</dbReference>